<sequence>MHLTHLEIDKICIHQIFKRNPDGSKKAPEKSSVLVKFNTVAMETFKQRVIGALGSQSKAVDMKIIEQDKDKTPSLFTSLRTVTDVTFIDTTYVLADKLADAQKRKGLSGGIVVVFLGSFGSTEVDKKKKIVGVIKADIYSAYQKVEDENTHEISLKYVKEALLTPSSKLFKTAAFAEKHPKSGNSTTPDLNDSWAVAVSDYQISQVDGKIAAQYFYETFLGCGYPESSARNTQKFFQSVKTFINNLEVSNEEKYELNNALVCYLKLDKSGVISPDKFARTYFDSDTADDFIAHLGDSGVPTTSFTKDTQHVNSKLKMQKVSFGQNIRLLAPAEILKDKVIMEPIVFDENGIPVNWTKLVIKEKLALPQ</sequence>
<organism evidence="1 2">
    <name type="scientific">Proteus vulgaris</name>
    <dbReference type="NCBI Taxonomy" id="585"/>
    <lineage>
        <taxon>Bacteria</taxon>
        <taxon>Pseudomonadati</taxon>
        <taxon>Pseudomonadota</taxon>
        <taxon>Gammaproteobacteria</taxon>
        <taxon>Enterobacterales</taxon>
        <taxon>Morganellaceae</taxon>
        <taxon>Proteus</taxon>
    </lineage>
</organism>
<dbReference type="InterPro" id="IPR007358">
    <property type="entry name" value="Nucleoid_associated_NdpA"/>
</dbReference>
<dbReference type="GO" id="GO:0009295">
    <property type="term" value="C:nucleoid"/>
    <property type="evidence" value="ECO:0007669"/>
    <property type="project" value="InterPro"/>
</dbReference>
<gene>
    <name evidence="1" type="ORF">GTH24_13460</name>
</gene>
<name>A0A6G6SP68_PROVU</name>
<dbReference type="AlphaFoldDB" id="A0A6G6SP68"/>
<protein>
    <recommendedName>
        <fullName evidence="3">Nucleoid-associated protein</fullName>
    </recommendedName>
</protein>
<reference evidence="1 2" key="1">
    <citation type="submission" date="2020-01" db="EMBL/GenBank/DDBJ databases">
        <title>The genomic epidemiology of tigecycline resistance gene tet(X) variants in a swine farm in China.</title>
        <authorList>
            <person name="Peng K."/>
            <person name="Li R."/>
        </authorList>
    </citation>
    <scope>NUCLEOTIDE SEQUENCE [LARGE SCALE GENOMIC DNA]</scope>
    <source>
        <strain evidence="1 2">ZN3</strain>
    </source>
</reference>
<dbReference type="Pfam" id="PF04245">
    <property type="entry name" value="NA37"/>
    <property type="match status" value="1"/>
</dbReference>
<dbReference type="RefSeq" id="WP_164526513.1">
    <property type="nucleotide sequence ID" value="NZ_CP047344.1"/>
</dbReference>
<keyword evidence="2" id="KW-1185">Reference proteome</keyword>
<evidence type="ECO:0008006" key="3">
    <source>
        <dbReference type="Google" id="ProtNLM"/>
    </source>
</evidence>
<dbReference type="EMBL" id="CP047344">
    <property type="protein sequence ID" value="QIF94839.1"/>
    <property type="molecule type" value="Genomic_DNA"/>
</dbReference>
<proteinExistence type="predicted"/>
<accession>A0A6G6SP68</accession>
<evidence type="ECO:0000313" key="1">
    <source>
        <dbReference type="EMBL" id="QIF94839.1"/>
    </source>
</evidence>
<evidence type="ECO:0000313" key="2">
    <source>
        <dbReference type="Proteomes" id="UP000503287"/>
    </source>
</evidence>
<dbReference type="Proteomes" id="UP000503287">
    <property type="component" value="Chromosome"/>
</dbReference>